<proteinExistence type="predicted"/>
<evidence type="ECO:0000313" key="2">
    <source>
        <dbReference type="Proteomes" id="UP001247805"/>
    </source>
</evidence>
<evidence type="ECO:0000313" key="1">
    <source>
        <dbReference type="EMBL" id="MDU0354400.1"/>
    </source>
</evidence>
<gene>
    <name evidence="1" type="ORF">RS130_11070</name>
</gene>
<dbReference type="RefSeq" id="WP_316026003.1">
    <property type="nucleotide sequence ID" value="NZ_JAWDIO010000002.1"/>
</dbReference>
<organism evidence="1 2">
    <name type="scientific">Paraglaciecola aquimarina</name>
    <dbReference type="NCBI Taxonomy" id="1235557"/>
    <lineage>
        <taxon>Bacteria</taxon>
        <taxon>Pseudomonadati</taxon>
        <taxon>Pseudomonadota</taxon>
        <taxon>Gammaproteobacteria</taxon>
        <taxon>Alteromonadales</taxon>
        <taxon>Alteromonadaceae</taxon>
        <taxon>Paraglaciecola</taxon>
    </lineage>
</organism>
<name>A0ABU3SWL1_9ALTE</name>
<keyword evidence="2" id="KW-1185">Reference proteome</keyword>
<dbReference type="EMBL" id="JAWDIO010000002">
    <property type="protein sequence ID" value="MDU0354400.1"/>
    <property type="molecule type" value="Genomic_DNA"/>
</dbReference>
<dbReference type="PANTHER" id="PTHR30087">
    <property type="entry name" value="INNER MEMBRANE PROTEIN"/>
    <property type="match status" value="1"/>
</dbReference>
<dbReference type="Pfam" id="PF04463">
    <property type="entry name" value="2-thiour_desulf"/>
    <property type="match status" value="1"/>
</dbReference>
<dbReference type="Proteomes" id="UP001247805">
    <property type="component" value="Unassembled WGS sequence"/>
</dbReference>
<dbReference type="InterPro" id="IPR007553">
    <property type="entry name" value="2-thiour_desulf"/>
</dbReference>
<protein>
    <submittedName>
        <fullName evidence="1">DUF523 domain-containing protein</fullName>
    </submittedName>
</protein>
<dbReference type="PANTHER" id="PTHR30087:SF0">
    <property type="entry name" value="INNER MEMBRANE PROTEIN"/>
    <property type="match status" value="1"/>
</dbReference>
<sequence length="117" mass="13124">MNSKTSADIIIGVSSCLLGENVRFDAGHKRNAFITGVLKDYFKFLPFCPEIHIGLGVPRETIRLTLVDDKIRCVGTKNSLLDVTDKLTIAADEQSHWHRQLSGYILKKTLLVVVWRG</sequence>
<comment type="caution">
    <text evidence="1">The sequence shown here is derived from an EMBL/GenBank/DDBJ whole genome shotgun (WGS) entry which is preliminary data.</text>
</comment>
<accession>A0ABU3SWL1</accession>
<reference evidence="1 2" key="1">
    <citation type="submission" date="2023-10" db="EMBL/GenBank/DDBJ databases">
        <title>Glaciecola aquimarina strain GGW-M5 nov., isolated from a coastal seawater.</title>
        <authorList>
            <person name="Bayburt H."/>
            <person name="Kim J.M."/>
            <person name="Choi B.J."/>
            <person name="Jeon C.O."/>
        </authorList>
    </citation>
    <scope>NUCLEOTIDE SEQUENCE [LARGE SCALE GENOMIC DNA]</scope>
    <source>
        <strain evidence="1 2">KCTC 32108</strain>
    </source>
</reference>